<feature type="region of interest" description="Disordered" evidence="1">
    <location>
        <begin position="59"/>
        <end position="81"/>
    </location>
</feature>
<reference evidence="4 5" key="1">
    <citation type="submission" date="2016-10" db="EMBL/GenBank/DDBJ databases">
        <authorList>
            <person name="de Groot N.N."/>
        </authorList>
    </citation>
    <scope>NUCLEOTIDE SEQUENCE [LARGE SCALE GENOMIC DNA]</scope>
    <source>
        <strain evidence="4 5">DSM 21019</strain>
    </source>
</reference>
<dbReference type="EMBL" id="FOYQ01000001">
    <property type="protein sequence ID" value="SFR35248.1"/>
    <property type="molecule type" value="Genomic_DNA"/>
</dbReference>
<evidence type="ECO:0000256" key="1">
    <source>
        <dbReference type="SAM" id="MobiDB-lite"/>
    </source>
</evidence>
<evidence type="ECO:0000259" key="3">
    <source>
        <dbReference type="Pfam" id="PF06439"/>
    </source>
</evidence>
<dbReference type="Pfam" id="PF06439">
    <property type="entry name" value="3keto-disac_hyd"/>
    <property type="match status" value="1"/>
</dbReference>
<sequence length="286" mass="32003">MRKYKISVLSDFRQLCTITCAFLLLAACGEQATSGNADADEAMATDGPQPIVYEEYQGEEPTKPEETELYEPVPPEVSPYSQGGAPADAIVLFDGTNFDQWVMTRDSSEVVWHLNDDGSMTVADKTGDIQTKQEFGDIQLHIEWQSPADVQRDNQNRANSGVFLNNLYEVQVLDNNDNPTYTNGQVGSIYKQHIPLAMASVPSGEWNTYDIIYHMPEFNEAGEKIKSGTLTVIHNGVLIQDHVEIKGTTPYIGWPKNPAHGKGPLRLQDHQDNSRVSYRNIWVREL</sequence>
<keyword evidence="2" id="KW-0732">Signal</keyword>
<feature type="chain" id="PRO_5011774033" description="3-keto-alpha-glucoside-1,2-lyase/3-keto-2-hydroxy-glucal hydratase domain-containing protein" evidence="2">
    <location>
        <begin position="33"/>
        <end position="286"/>
    </location>
</feature>
<dbReference type="Proteomes" id="UP000199534">
    <property type="component" value="Unassembled WGS sequence"/>
</dbReference>
<evidence type="ECO:0000313" key="4">
    <source>
        <dbReference type="EMBL" id="SFR35248.1"/>
    </source>
</evidence>
<proteinExistence type="predicted"/>
<dbReference type="STRING" id="400055.SAMN04490243_0961"/>
<feature type="signal peptide" evidence="2">
    <location>
        <begin position="1"/>
        <end position="32"/>
    </location>
</feature>
<accession>A0A1I6FZ79</accession>
<protein>
    <recommendedName>
        <fullName evidence="3">3-keto-alpha-glucoside-1,2-lyase/3-keto-2-hydroxy-glucal hydratase domain-containing protein</fullName>
    </recommendedName>
</protein>
<keyword evidence="5" id="KW-1185">Reference proteome</keyword>
<gene>
    <name evidence="4" type="ORF">SAMN04490243_0961</name>
</gene>
<dbReference type="AlphaFoldDB" id="A0A1I6FZ79"/>
<evidence type="ECO:0000256" key="2">
    <source>
        <dbReference type="SAM" id="SignalP"/>
    </source>
</evidence>
<dbReference type="GO" id="GO:0016787">
    <property type="term" value="F:hydrolase activity"/>
    <property type="evidence" value="ECO:0007669"/>
    <property type="project" value="InterPro"/>
</dbReference>
<evidence type="ECO:0000313" key="5">
    <source>
        <dbReference type="Proteomes" id="UP000199534"/>
    </source>
</evidence>
<name>A0A1I6FZ79_9FLAO</name>
<organism evidence="4 5">
    <name type="scientific">Robiginitalea myxolifaciens</name>
    <dbReference type="NCBI Taxonomy" id="400055"/>
    <lineage>
        <taxon>Bacteria</taxon>
        <taxon>Pseudomonadati</taxon>
        <taxon>Bacteroidota</taxon>
        <taxon>Flavobacteriia</taxon>
        <taxon>Flavobacteriales</taxon>
        <taxon>Flavobacteriaceae</taxon>
        <taxon>Robiginitalea</taxon>
    </lineage>
</organism>
<dbReference type="PROSITE" id="PS51257">
    <property type="entry name" value="PROKAR_LIPOPROTEIN"/>
    <property type="match status" value="1"/>
</dbReference>
<dbReference type="InterPro" id="IPR010496">
    <property type="entry name" value="AL/BT2_dom"/>
</dbReference>
<dbReference type="Gene3D" id="2.60.120.560">
    <property type="entry name" value="Exo-inulinase, domain 1"/>
    <property type="match status" value="1"/>
</dbReference>
<feature type="domain" description="3-keto-alpha-glucoside-1,2-lyase/3-keto-2-hydroxy-glucal hydratase" evidence="3">
    <location>
        <begin position="89"/>
        <end position="284"/>
    </location>
</feature>